<dbReference type="Gene3D" id="2.130.10.130">
    <property type="entry name" value="Integrin alpha, N-terminal"/>
    <property type="match status" value="1"/>
</dbReference>
<evidence type="ECO:0000313" key="5">
    <source>
        <dbReference type="Proteomes" id="UP000679690"/>
    </source>
</evidence>
<dbReference type="InterPro" id="IPR028994">
    <property type="entry name" value="Integrin_alpha_N"/>
</dbReference>
<evidence type="ECO:0000256" key="2">
    <source>
        <dbReference type="SAM" id="SignalP"/>
    </source>
</evidence>
<gene>
    <name evidence="4" type="ORF">J5X75_27425</name>
</gene>
<comment type="caution">
    <text evidence="4">The sequence shown here is derived from an EMBL/GenBank/DDBJ whole genome shotgun (WGS) entry which is preliminary data.</text>
</comment>
<accession>A0ABS3UR48</accession>
<name>A0ABS3UR48_9ACTN</name>
<feature type="signal peptide" evidence="2">
    <location>
        <begin position="1"/>
        <end position="46"/>
    </location>
</feature>
<organism evidence="4 5">
    <name type="scientific">Actinoplanes flavus</name>
    <dbReference type="NCBI Taxonomy" id="2820290"/>
    <lineage>
        <taxon>Bacteria</taxon>
        <taxon>Bacillati</taxon>
        <taxon>Actinomycetota</taxon>
        <taxon>Actinomycetes</taxon>
        <taxon>Micromonosporales</taxon>
        <taxon>Micromonosporaceae</taxon>
        <taxon>Actinoplanes</taxon>
    </lineage>
</organism>
<keyword evidence="5" id="KW-1185">Reference proteome</keyword>
<evidence type="ECO:0000259" key="3">
    <source>
        <dbReference type="Pfam" id="PF08924"/>
    </source>
</evidence>
<protein>
    <submittedName>
        <fullName evidence="4">DUF1906 domain-containing protein</fullName>
    </submittedName>
</protein>
<proteinExistence type="predicted"/>
<feature type="domain" description="Rv2525c-like glycoside hydrolase-like" evidence="3">
    <location>
        <begin position="76"/>
        <end position="280"/>
    </location>
</feature>
<dbReference type="Proteomes" id="UP000679690">
    <property type="component" value="Unassembled WGS sequence"/>
</dbReference>
<keyword evidence="1 2" id="KW-0732">Signal</keyword>
<reference evidence="4 5" key="1">
    <citation type="submission" date="2021-03" db="EMBL/GenBank/DDBJ databases">
        <title>Actinoplanes flavus sp. nov., a novel actinomycete isolated from Coconut Palm rhizosphere soil.</title>
        <authorList>
            <person name="Luo X."/>
        </authorList>
    </citation>
    <scope>NUCLEOTIDE SEQUENCE [LARGE SCALE GENOMIC DNA]</scope>
    <source>
        <strain evidence="4 5">NEAU-H7</strain>
    </source>
</reference>
<dbReference type="PANTHER" id="PTHR44103:SF1">
    <property type="entry name" value="PROPROTEIN CONVERTASE P"/>
    <property type="match status" value="1"/>
</dbReference>
<dbReference type="Pfam" id="PF13517">
    <property type="entry name" value="FG-GAP_3"/>
    <property type="match status" value="1"/>
</dbReference>
<dbReference type="EMBL" id="JAGFNS010000019">
    <property type="protein sequence ID" value="MBO3741247.1"/>
    <property type="molecule type" value="Genomic_DNA"/>
</dbReference>
<dbReference type="SUPFAM" id="SSF51445">
    <property type="entry name" value="(Trans)glycosidases"/>
    <property type="match status" value="1"/>
</dbReference>
<dbReference type="InterPro" id="IPR013517">
    <property type="entry name" value="FG-GAP"/>
</dbReference>
<dbReference type="SUPFAM" id="SSF69318">
    <property type="entry name" value="Integrin alpha N-terminal domain"/>
    <property type="match status" value="1"/>
</dbReference>
<dbReference type="InterPro" id="IPR015020">
    <property type="entry name" value="Rv2525c-like_Glyco_Hydro-like"/>
</dbReference>
<dbReference type="Pfam" id="PF08924">
    <property type="entry name" value="Rv2525c_GlyHyd-like"/>
    <property type="match status" value="1"/>
</dbReference>
<dbReference type="PANTHER" id="PTHR44103">
    <property type="entry name" value="PROPROTEIN CONVERTASE P"/>
    <property type="match status" value="1"/>
</dbReference>
<sequence>MNTAPSRGRHRLHPRRLVRYRKRLLTALVVALSVAPLAFVNGNATAAAALAPQPGDFTGYGFDACTAPSSETMAAWLKSSPYRAAGIYFGGNNRGCTQKNLTAEWVREQVTRGWRLIPLYVGPQASCTSVTKKNLIDNTKAAAQGRATAEDAVRQATALGLAKESVLIYDMESYDSKNTVCREGVLAFMSAWTNRLHDYGYFSGYYSSAASGVADMVAVYNKPWYVRPDYIDFARWDQVVTVSDKVIPASYWSPKRRMKQYRGGHQETWGGVTINIDNDYLDFARLPGAKLSDWNRNGWSDVLARTTSTGNLFAYPGNGVYISEGYRSLVGSYASANALLRMDLNRDGYVDLIVRTRAGAMYFYPGLSNGKFGARKQLYKNMSHLRELTAIGDFNRDGYPDMLAAQTSNGNVYLYPGAKGAKFGKRKAIAYGDWNNRSEFAGVGDFDRDGYPDLVVKLNSNNGIYLYRGKAGGLRTALRIGSAAGLRDLYGIGDFDRDGYTDLAAVRSSTGNLMLYRGTGKALTAGLSLSTGYQGRSPLF</sequence>
<feature type="chain" id="PRO_5046778371" evidence="2">
    <location>
        <begin position="47"/>
        <end position="540"/>
    </location>
</feature>
<dbReference type="Gene3D" id="3.20.20.80">
    <property type="entry name" value="Glycosidases"/>
    <property type="match status" value="1"/>
</dbReference>
<dbReference type="InterPro" id="IPR017853">
    <property type="entry name" value="GH"/>
</dbReference>
<evidence type="ECO:0000313" key="4">
    <source>
        <dbReference type="EMBL" id="MBO3741247.1"/>
    </source>
</evidence>
<evidence type="ECO:0000256" key="1">
    <source>
        <dbReference type="ARBA" id="ARBA00022729"/>
    </source>
</evidence>